<dbReference type="GO" id="GO:0005737">
    <property type="term" value="C:cytoplasm"/>
    <property type="evidence" value="ECO:0007669"/>
    <property type="project" value="UniProtKB-SubCell"/>
</dbReference>
<dbReference type="Pfam" id="PF02274">
    <property type="entry name" value="ADI"/>
    <property type="match status" value="1"/>
</dbReference>
<dbReference type="NCBIfam" id="NF002381">
    <property type="entry name" value="PRK01388.1"/>
    <property type="match status" value="1"/>
</dbReference>
<dbReference type="NCBIfam" id="TIGR01078">
    <property type="entry name" value="arcA"/>
    <property type="match status" value="1"/>
</dbReference>
<dbReference type="Gene3D" id="1.10.3930.10">
    <property type="entry name" value="Arginine deiminase"/>
    <property type="match status" value="1"/>
</dbReference>
<dbReference type="GO" id="GO:0019546">
    <property type="term" value="P:L-arginine deiminase pathway"/>
    <property type="evidence" value="ECO:0007669"/>
    <property type="project" value="UniProtKB-UniRule"/>
</dbReference>
<dbReference type="InterPro" id="IPR003876">
    <property type="entry name" value="Arg_deiminase"/>
</dbReference>
<dbReference type="AlphaFoldDB" id="A0A8J7KX61"/>
<comment type="pathway">
    <text evidence="1 6">Amino-acid degradation; L-arginine degradation via ADI pathway; carbamoyl phosphate from L-arginine: step 1/2.</text>
</comment>
<evidence type="ECO:0000256" key="6">
    <source>
        <dbReference type="HAMAP-Rule" id="MF_00242"/>
    </source>
</evidence>
<gene>
    <name evidence="6 8" type="primary">arcA</name>
    <name evidence="8" type="ORF">I5677_10805</name>
</gene>
<dbReference type="EMBL" id="JAEAGR010000010">
    <property type="protein sequence ID" value="MBH1941382.1"/>
    <property type="molecule type" value="Genomic_DNA"/>
</dbReference>
<evidence type="ECO:0000256" key="3">
    <source>
        <dbReference type="ARBA" id="ARBA00022503"/>
    </source>
</evidence>
<comment type="similarity">
    <text evidence="2 6">Belongs to the arginine deiminase family.</text>
</comment>
<dbReference type="UniPathway" id="UPA00254">
    <property type="reaction ID" value="UER00364"/>
</dbReference>
<dbReference type="PANTHER" id="PTHR47271">
    <property type="entry name" value="ARGININE DEIMINASE"/>
    <property type="match status" value="1"/>
</dbReference>
<dbReference type="PANTHER" id="PTHR47271:SF2">
    <property type="entry name" value="ARGININE DEIMINASE"/>
    <property type="match status" value="1"/>
</dbReference>
<keyword evidence="4 6" id="KW-0378">Hydrolase</keyword>
<dbReference type="HAMAP" id="MF_00242">
    <property type="entry name" value="Arg_deiminase"/>
    <property type="match status" value="1"/>
</dbReference>
<evidence type="ECO:0000256" key="7">
    <source>
        <dbReference type="PIRSR" id="PIRSR006356-1"/>
    </source>
</evidence>
<dbReference type="GO" id="GO:0016990">
    <property type="term" value="F:arginine deiminase activity"/>
    <property type="evidence" value="ECO:0007669"/>
    <property type="project" value="UniProtKB-UniRule"/>
</dbReference>
<keyword evidence="6" id="KW-0963">Cytoplasm</keyword>
<evidence type="ECO:0000256" key="4">
    <source>
        <dbReference type="ARBA" id="ARBA00022801"/>
    </source>
</evidence>
<evidence type="ECO:0000313" key="8">
    <source>
        <dbReference type="EMBL" id="MBH1941382.1"/>
    </source>
</evidence>
<organism evidence="8 9">
    <name type="scientific">Mobilitalea sibirica</name>
    <dbReference type="NCBI Taxonomy" id="1462919"/>
    <lineage>
        <taxon>Bacteria</taxon>
        <taxon>Bacillati</taxon>
        <taxon>Bacillota</taxon>
        <taxon>Clostridia</taxon>
        <taxon>Lachnospirales</taxon>
        <taxon>Lachnospiraceae</taxon>
        <taxon>Mobilitalea</taxon>
    </lineage>
</organism>
<evidence type="ECO:0000256" key="2">
    <source>
        <dbReference type="ARBA" id="ARBA00010206"/>
    </source>
</evidence>
<accession>A0A8J7KX61</accession>
<keyword evidence="9" id="KW-1185">Reference proteome</keyword>
<feature type="active site" description="Amidino-cysteine intermediate" evidence="6 7">
    <location>
        <position position="400"/>
    </location>
</feature>
<protein>
    <recommendedName>
        <fullName evidence="6">Arginine deiminase</fullName>
        <shortName evidence="6">ADI</shortName>
        <ecNumber evidence="6">3.5.3.6</ecNumber>
    </recommendedName>
    <alternativeName>
        <fullName evidence="6">Arginine dihydrolase</fullName>
        <shortName evidence="6">AD</shortName>
    </alternativeName>
</protein>
<evidence type="ECO:0000256" key="5">
    <source>
        <dbReference type="ARBA" id="ARBA00049429"/>
    </source>
</evidence>
<dbReference type="PIRSF" id="PIRSF006356">
    <property type="entry name" value="Arg_deiminase"/>
    <property type="match status" value="1"/>
</dbReference>
<dbReference type="PRINTS" id="PR01466">
    <property type="entry name" value="ARGDEIMINASE"/>
</dbReference>
<keyword evidence="3 6" id="KW-0056">Arginine metabolism</keyword>
<proteinExistence type="inferred from homology"/>
<evidence type="ECO:0000313" key="9">
    <source>
        <dbReference type="Proteomes" id="UP000623269"/>
    </source>
</evidence>
<comment type="catalytic activity">
    <reaction evidence="5 6">
        <text>L-arginine + H2O = L-citrulline + NH4(+)</text>
        <dbReference type="Rhea" id="RHEA:19597"/>
        <dbReference type="ChEBI" id="CHEBI:15377"/>
        <dbReference type="ChEBI" id="CHEBI:28938"/>
        <dbReference type="ChEBI" id="CHEBI:32682"/>
        <dbReference type="ChEBI" id="CHEBI:57743"/>
        <dbReference type="EC" id="3.5.3.6"/>
    </reaction>
</comment>
<reference evidence="8" key="1">
    <citation type="submission" date="2020-12" db="EMBL/GenBank/DDBJ databases">
        <title>M. sibirica DSM 26468T genome.</title>
        <authorList>
            <person name="Thieme N."/>
            <person name="Rettenmaier R."/>
            <person name="Zverlov V."/>
            <person name="Liebl W."/>
        </authorList>
    </citation>
    <scope>NUCLEOTIDE SEQUENCE</scope>
    <source>
        <strain evidence="8">DSM 26468</strain>
    </source>
</reference>
<dbReference type="SUPFAM" id="SSF55909">
    <property type="entry name" value="Pentein"/>
    <property type="match status" value="1"/>
</dbReference>
<evidence type="ECO:0000256" key="1">
    <source>
        <dbReference type="ARBA" id="ARBA00005213"/>
    </source>
</evidence>
<name>A0A8J7KX61_9FIRM</name>
<comment type="subcellular location">
    <subcellularLocation>
        <location evidence="6">Cytoplasm</location>
    </subcellularLocation>
</comment>
<dbReference type="Gene3D" id="3.75.10.10">
    <property type="entry name" value="L-arginine/glycine Amidinotransferase, Chain A"/>
    <property type="match status" value="1"/>
</dbReference>
<comment type="caution">
    <text evidence="8">The sequence shown here is derived from an EMBL/GenBank/DDBJ whole genome shotgun (WGS) entry which is preliminary data.</text>
</comment>
<dbReference type="EC" id="3.5.3.6" evidence="6"/>
<sequence length="410" mass="47142">MTGAQTNKSICVYNEIGKLRTVLLHRPGQEVENIVPDYLRRLLFDEIVYLEQSKREHDQFADLLRDEGVEVVYLTDLMEDILGDQKIREEFLKEFMIEGKAVTRGLQEALTEFFGGLSPKDMIDKCIAGVRTNELKHIKPKSLGDMVKNPYPFYLDPIPNLYFQRDPFASIGSGISLNVMSNETRNRETLFAKYIFNYHPRFQDAKRWYNRDKTHPIEGGDILVLSNKVVAIGISDRTDPTAVERVAHHLLSSEEGFETVLAFDIPKKRAYMHLDTVFTMVDYDQFTIYPGIEEPLDVYSITKGKENELHIRYEYEDLAVILKEHMKLPAVNLIRCGGGDRIAAAREQWTDGSNTLAISPGKVICYNRNYITNEALRKNRIEVLEFDSYELSRGRGGPRCMSMPLIRDLL</sequence>
<dbReference type="Proteomes" id="UP000623269">
    <property type="component" value="Unassembled WGS sequence"/>
</dbReference>